<dbReference type="EMBL" id="CP033169">
    <property type="protein sequence ID" value="AYO31533.1"/>
    <property type="molecule type" value="Genomic_DNA"/>
</dbReference>
<feature type="domain" description="DUF7916" evidence="1">
    <location>
        <begin position="6"/>
        <end position="317"/>
    </location>
</feature>
<name>A0A3G2R806_9FIRM</name>
<dbReference type="RefSeq" id="WP_122015325.1">
    <property type="nucleotide sequence ID" value="NZ_CP033169.1"/>
</dbReference>
<dbReference type="Proteomes" id="UP000280960">
    <property type="component" value="Chromosome"/>
</dbReference>
<evidence type="ECO:0000259" key="1">
    <source>
        <dbReference type="Pfam" id="PF25509"/>
    </source>
</evidence>
<reference evidence="2 3" key="1">
    <citation type="submission" date="2018-10" db="EMBL/GenBank/DDBJ databases">
        <authorList>
            <person name="Zhang X."/>
        </authorList>
    </citation>
    <scope>NUCLEOTIDE SEQUENCE [LARGE SCALE GENOMIC DNA]</scope>
    <source>
        <strain evidence="2 3">SK-G1</strain>
    </source>
</reference>
<evidence type="ECO:0000313" key="3">
    <source>
        <dbReference type="Proteomes" id="UP000280960"/>
    </source>
</evidence>
<dbReference type="AlphaFoldDB" id="A0A3G2R806"/>
<keyword evidence="3" id="KW-1185">Reference proteome</keyword>
<protein>
    <recommendedName>
        <fullName evidence="1">DUF7916 domain-containing protein</fullName>
    </recommendedName>
</protein>
<dbReference type="Pfam" id="PF25509">
    <property type="entry name" value="DUF7916"/>
    <property type="match status" value="1"/>
</dbReference>
<sequence>MKRIFELSYEDIMNISKKELLESIKSSEGRVVMAETDIAKQPIVYGVSNPELAASFGADLITLNLFDFNAPFIFGIDDCQLKISGAYDMVSKCNEINKIISKNRADKDYIKNVKRIIGRLLGVNMEPVPDGIDYPEGRKLNEENLKKARELGFDYVVITGNPKTGITNQTILSGIEKAARILGDETIIIAGKMHGAGNGNIYDPQVLRDFANAGADIVLICAPGTIPGMDFELCRRQIEAIHETGKMAMTAIGTSQEGSSRKVIEQIALMSKMAGADIQHIGDAGYSGIALPENIMALSIAIRGKRHTYRRMGYSLRK</sequence>
<accession>A0A3G2R806</accession>
<evidence type="ECO:0000313" key="2">
    <source>
        <dbReference type="EMBL" id="AYO31533.1"/>
    </source>
</evidence>
<dbReference type="SUPFAM" id="SSF51366">
    <property type="entry name" value="Ribulose-phoshate binding barrel"/>
    <property type="match status" value="1"/>
</dbReference>
<dbReference type="KEGG" id="bacg:D2962_13820"/>
<dbReference type="InterPro" id="IPR057238">
    <property type="entry name" value="DUF7916"/>
</dbReference>
<gene>
    <name evidence="2" type="ORF">D2962_13820</name>
</gene>
<dbReference type="InterPro" id="IPR011060">
    <property type="entry name" value="RibuloseP-bd_barrel"/>
</dbReference>
<proteinExistence type="predicted"/>
<organism evidence="2 3">
    <name type="scientific">Biomaibacter acetigenes</name>
    <dbReference type="NCBI Taxonomy" id="2316383"/>
    <lineage>
        <taxon>Bacteria</taxon>
        <taxon>Bacillati</taxon>
        <taxon>Bacillota</taxon>
        <taxon>Clostridia</taxon>
        <taxon>Thermosediminibacterales</taxon>
        <taxon>Tepidanaerobacteraceae</taxon>
        <taxon>Biomaibacter</taxon>
    </lineage>
</organism>